<evidence type="ECO:0000259" key="2">
    <source>
        <dbReference type="Pfam" id="PF00903"/>
    </source>
</evidence>
<feature type="compositionally biased region" description="Basic and acidic residues" evidence="1">
    <location>
        <begin position="157"/>
        <end position="173"/>
    </location>
</feature>
<name>A0ABW1SA03_9PROT</name>
<dbReference type="RefSeq" id="WP_377378530.1">
    <property type="nucleotide sequence ID" value="NZ_JBHSSW010000012.1"/>
</dbReference>
<evidence type="ECO:0000313" key="4">
    <source>
        <dbReference type="Proteomes" id="UP001596303"/>
    </source>
</evidence>
<dbReference type="EMBL" id="JBHSSW010000012">
    <property type="protein sequence ID" value="MFC6198373.1"/>
    <property type="molecule type" value="Genomic_DNA"/>
</dbReference>
<organism evidence="3 4">
    <name type="scientific">Ponticaulis profundi</name>
    <dbReference type="NCBI Taxonomy" id="2665222"/>
    <lineage>
        <taxon>Bacteria</taxon>
        <taxon>Pseudomonadati</taxon>
        <taxon>Pseudomonadota</taxon>
        <taxon>Alphaproteobacteria</taxon>
        <taxon>Hyphomonadales</taxon>
        <taxon>Hyphomonadaceae</taxon>
        <taxon>Ponticaulis</taxon>
    </lineage>
</organism>
<gene>
    <name evidence="3" type="ORF">ACFQDM_09795</name>
</gene>
<accession>A0ABW1SA03</accession>
<reference evidence="4" key="1">
    <citation type="journal article" date="2019" name="Int. J. Syst. Evol. Microbiol.">
        <title>The Global Catalogue of Microorganisms (GCM) 10K type strain sequencing project: providing services to taxonomists for standard genome sequencing and annotation.</title>
        <authorList>
            <consortium name="The Broad Institute Genomics Platform"/>
            <consortium name="The Broad Institute Genome Sequencing Center for Infectious Disease"/>
            <person name="Wu L."/>
            <person name="Ma J."/>
        </authorList>
    </citation>
    <scope>NUCLEOTIDE SEQUENCE [LARGE SCALE GENOMIC DNA]</scope>
    <source>
        <strain evidence="4">CGMCC-1.15741</strain>
    </source>
</reference>
<dbReference type="SUPFAM" id="SSF54593">
    <property type="entry name" value="Glyoxalase/Bleomycin resistance protein/Dihydroxybiphenyl dioxygenase"/>
    <property type="match status" value="1"/>
</dbReference>
<proteinExistence type="predicted"/>
<sequence>MTERPVSNVIRGTIFVRDLERSKAFYQALGFIETYIEIELEHPSATSIIGFAEHYPFRVAILKPPGPNFGMVGLFELDPRQKAESLPVAEGPARIGEVALVFYVADMMGTLTKLRASGASWSPEPEAFRMEHRSQLEVCLRDPDGVLLNLVETDPAEQERERPELDYAEKRDG</sequence>
<dbReference type="InterPro" id="IPR004360">
    <property type="entry name" value="Glyas_Fos-R_dOase_dom"/>
</dbReference>
<evidence type="ECO:0000313" key="3">
    <source>
        <dbReference type="EMBL" id="MFC6198373.1"/>
    </source>
</evidence>
<dbReference type="Proteomes" id="UP001596303">
    <property type="component" value="Unassembled WGS sequence"/>
</dbReference>
<feature type="domain" description="Glyoxalase/fosfomycin resistance/dioxygenase" evidence="2">
    <location>
        <begin position="13"/>
        <end position="149"/>
    </location>
</feature>
<dbReference type="Gene3D" id="3.10.180.10">
    <property type="entry name" value="2,3-Dihydroxybiphenyl 1,2-Dioxygenase, domain 1"/>
    <property type="match status" value="1"/>
</dbReference>
<feature type="region of interest" description="Disordered" evidence="1">
    <location>
        <begin position="151"/>
        <end position="173"/>
    </location>
</feature>
<protein>
    <submittedName>
        <fullName evidence="3">VOC family protein</fullName>
    </submittedName>
</protein>
<keyword evidence="4" id="KW-1185">Reference proteome</keyword>
<evidence type="ECO:0000256" key="1">
    <source>
        <dbReference type="SAM" id="MobiDB-lite"/>
    </source>
</evidence>
<dbReference type="InterPro" id="IPR029068">
    <property type="entry name" value="Glyas_Bleomycin-R_OHBP_Dase"/>
</dbReference>
<comment type="caution">
    <text evidence="3">The sequence shown here is derived from an EMBL/GenBank/DDBJ whole genome shotgun (WGS) entry which is preliminary data.</text>
</comment>
<dbReference type="Pfam" id="PF00903">
    <property type="entry name" value="Glyoxalase"/>
    <property type="match status" value="1"/>
</dbReference>